<feature type="region of interest" description="Disordered" evidence="1">
    <location>
        <begin position="17"/>
        <end position="62"/>
    </location>
</feature>
<proteinExistence type="predicted"/>
<keyword evidence="3" id="KW-1185">Reference proteome</keyword>
<gene>
    <name evidence="2" type="ORF">CRENBAI_011705</name>
</gene>
<reference evidence="2 3" key="1">
    <citation type="submission" date="2021-06" db="EMBL/GenBank/DDBJ databases">
        <authorList>
            <person name="Palmer J.M."/>
        </authorList>
    </citation>
    <scope>NUCLEOTIDE SEQUENCE [LARGE SCALE GENOMIC DNA]</scope>
    <source>
        <strain evidence="2 3">MEX-2019</strain>
        <tissue evidence="2">Muscle</tissue>
    </source>
</reference>
<comment type="caution">
    <text evidence="2">The sequence shown here is derived from an EMBL/GenBank/DDBJ whole genome shotgun (WGS) entry which is preliminary data.</text>
</comment>
<evidence type="ECO:0000256" key="1">
    <source>
        <dbReference type="SAM" id="MobiDB-lite"/>
    </source>
</evidence>
<feature type="compositionally biased region" description="Basic and acidic residues" evidence="1">
    <location>
        <begin position="41"/>
        <end position="56"/>
    </location>
</feature>
<accession>A0AAV9QTB5</accession>
<dbReference type="AlphaFoldDB" id="A0AAV9QTB5"/>
<name>A0AAV9QTB5_9TELE</name>
<dbReference type="EMBL" id="JAHHUM010002816">
    <property type="protein sequence ID" value="KAK5600721.1"/>
    <property type="molecule type" value="Genomic_DNA"/>
</dbReference>
<evidence type="ECO:0000313" key="3">
    <source>
        <dbReference type="Proteomes" id="UP001311232"/>
    </source>
</evidence>
<evidence type="ECO:0000313" key="2">
    <source>
        <dbReference type="EMBL" id="KAK5600721.1"/>
    </source>
</evidence>
<dbReference type="Proteomes" id="UP001311232">
    <property type="component" value="Unassembled WGS sequence"/>
</dbReference>
<sequence length="117" mass="13067">MQTGCSKVPLLTRTVTVNSRWVPDPPDNSTLEGHQPKANRRSTDGKNGDHPMKDNDPPQTTANCEQITTAWPPQVIAGESFHTTDAWMLMMQVFQYSLSVDWCNNDSLSPKNTSLFC</sequence>
<protein>
    <submittedName>
        <fullName evidence="2">Uncharacterized protein</fullName>
    </submittedName>
</protein>
<organism evidence="2 3">
    <name type="scientific">Crenichthys baileyi</name>
    <name type="common">White River springfish</name>
    <dbReference type="NCBI Taxonomy" id="28760"/>
    <lineage>
        <taxon>Eukaryota</taxon>
        <taxon>Metazoa</taxon>
        <taxon>Chordata</taxon>
        <taxon>Craniata</taxon>
        <taxon>Vertebrata</taxon>
        <taxon>Euteleostomi</taxon>
        <taxon>Actinopterygii</taxon>
        <taxon>Neopterygii</taxon>
        <taxon>Teleostei</taxon>
        <taxon>Neoteleostei</taxon>
        <taxon>Acanthomorphata</taxon>
        <taxon>Ovalentaria</taxon>
        <taxon>Atherinomorphae</taxon>
        <taxon>Cyprinodontiformes</taxon>
        <taxon>Goodeidae</taxon>
        <taxon>Crenichthys</taxon>
    </lineage>
</organism>